<protein>
    <recommendedName>
        <fullName evidence="1">BTBD8 BACK domain-containing protein</fullName>
    </recommendedName>
</protein>
<evidence type="ECO:0000259" key="1">
    <source>
        <dbReference type="Pfam" id="PF26017"/>
    </source>
</evidence>
<sequence>MQAAVRFWTSPQAVLHNFWHCQTSGRLRSAVMKQLRVGPRFCGGLRKPAPGSAPLEAVPQVVTLLSSAAAWVGDADGQLALLQADCENWLAEQAHRAWPTRAFAALDRAIQDRVLRTAVGHLSPSTAFSSLLRCRQLQVSRYAAEHGTPTDALQLLTSWPAVSQELAHLAEELPHVQEAVVALYEQVKQFASRSFPSISRCAAWKSLSPSQQQGLMKDLGVVPPV</sequence>
<name>A0A699ZC47_HAELA</name>
<dbReference type="InterPro" id="IPR043225">
    <property type="entry name" value="BACK_BTBD8"/>
</dbReference>
<proteinExistence type="predicted"/>
<feature type="domain" description="BTBD8 BACK" evidence="1">
    <location>
        <begin position="79"/>
        <end position="140"/>
    </location>
</feature>
<dbReference type="Pfam" id="PF26017">
    <property type="entry name" value="BACK_BTBD8"/>
    <property type="match status" value="1"/>
</dbReference>
<evidence type="ECO:0000313" key="2">
    <source>
        <dbReference type="EMBL" id="GFH13042.1"/>
    </source>
</evidence>
<organism evidence="2 3">
    <name type="scientific">Haematococcus lacustris</name>
    <name type="common">Green alga</name>
    <name type="synonym">Haematococcus pluvialis</name>
    <dbReference type="NCBI Taxonomy" id="44745"/>
    <lineage>
        <taxon>Eukaryota</taxon>
        <taxon>Viridiplantae</taxon>
        <taxon>Chlorophyta</taxon>
        <taxon>core chlorophytes</taxon>
        <taxon>Chlorophyceae</taxon>
        <taxon>CS clade</taxon>
        <taxon>Chlamydomonadales</taxon>
        <taxon>Haematococcaceae</taxon>
        <taxon>Haematococcus</taxon>
    </lineage>
</organism>
<keyword evidence="3" id="KW-1185">Reference proteome</keyword>
<comment type="caution">
    <text evidence="2">The sequence shown here is derived from an EMBL/GenBank/DDBJ whole genome shotgun (WGS) entry which is preliminary data.</text>
</comment>
<gene>
    <name evidence="2" type="ORF">HaLaN_08843</name>
</gene>
<dbReference type="AlphaFoldDB" id="A0A699ZC47"/>
<accession>A0A699ZC47</accession>
<reference evidence="2 3" key="1">
    <citation type="submission" date="2020-02" db="EMBL/GenBank/DDBJ databases">
        <title>Draft genome sequence of Haematococcus lacustris strain NIES-144.</title>
        <authorList>
            <person name="Morimoto D."/>
            <person name="Nakagawa S."/>
            <person name="Yoshida T."/>
            <person name="Sawayama S."/>
        </authorList>
    </citation>
    <scope>NUCLEOTIDE SEQUENCE [LARGE SCALE GENOMIC DNA]</scope>
    <source>
        <strain evidence="2 3">NIES-144</strain>
    </source>
</reference>
<evidence type="ECO:0000313" key="3">
    <source>
        <dbReference type="Proteomes" id="UP000485058"/>
    </source>
</evidence>
<dbReference type="Proteomes" id="UP000485058">
    <property type="component" value="Unassembled WGS sequence"/>
</dbReference>
<dbReference type="EMBL" id="BLLF01000568">
    <property type="protein sequence ID" value="GFH13042.1"/>
    <property type="molecule type" value="Genomic_DNA"/>
</dbReference>